<dbReference type="AlphaFoldDB" id="A0A7R9BTX4"/>
<feature type="region of interest" description="Disordered" evidence="1">
    <location>
        <begin position="44"/>
        <end position="66"/>
    </location>
</feature>
<evidence type="ECO:0000256" key="1">
    <source>
        <dbReference type="SAM" id="MobiDB-lite"/>
    </source>
</evidence>
<reference evidence="2" key="1">
    <citation type="submission" date="2020-11" db="EMBL/GenBank/DDBJ databases">
        <authorList>
            <person name="Tran Van P."/>
        </authorList>
    </citation>
    <scope>NUCLEOTIDE SEQUENCE</scope>
</reference>
<dbReference type="Proteomes" id="UP000678499">
    <property type="component" value="Unassembled WGS sequence"/>
</dbReference>
<feature type="region of interest" description="Disordered" evidence="1">
    <location>
        <begin position="149"/>
        <end position="177"/>
    </location>
</feature>
<organism evidence="2">
    <name type="scientific">Notodromas monacha</name>
    <dbReference type="NCBI Taxonomy" id="399045"/>
    <lineage>
        <taxon>Eukaryota</taxon>
        <taxon>Metazoa</taxon>
        <taxon>Ecdysozoa</taxon>
        <taxon>Arthropoda</taxon>
        <taxon>Crustacea</taxon>
        <taxon>Oligostraca</taxon>
        <taxon>Ostracoda</taxon>
        <taxon>Podocopa</taxon>
        <taxon>Podocopida</taxon>
        <taxon>Cypridocopina</taxon>
        <taxon>Cypridoidea</taxon>
        <taxon>Cyprididae</taxon>
        <taxon>Notodromas</taxon>
    </lineage>
</organism>
<protein>
    <submittedName>
        <fullName evidence="2">Uncharacterized protein</fullName>
    </submittedName>
</protein>
<feature type="compositionally biased region" description="Polar residues" evidence="1">
    <location>
        <begin position="44"/>
        <end position="60"/>
    </location>
</feature>
<keyword evidence="3" id="KW-1185">Reference proteome</keyword>
<sequence length="177" mass="18190">MVRGHSDLGMRLRKKVALSSVHTDPSNNLEGIISRAGSESMFQSNASNRLSATSLNSPSSMTPPPTIRLPPFSSIDVNGCDDDVEQGSCLIEFSAPSGLVKTPPGLRAVIVEENETGTGNSSDNDSADSSLSVSTPLLTVPSLISVVTPGSASGGPALTPGGATSRISRKSLLREGL</sequence>
<gene>
    <name evidence="2" type="ORF">NMOB1V02_LOCUS9160</name>
</gene>
<evidence type="ECO:0000313" key="2">
    <source>
        <dbReference type="EMBL" id="CAD7281516.1"/>
    </source>
</evidence>
<accession>A0A7R9BTX4</accession>
<name>A0A7R9BTX4_9CRUS</name>
<evidence type="ECO:0000313" key="3">
    <source>
        <dbReference type="Proteomes" id="UP000678499"/>
    </source>
</evidence>
<proteinExistence type="predicted"/>
<dbReference type="EMBL" id="OA884969">
    <property type="protein sequence ID" value="CAD7281516.1"/>
    <property type="molecule type" value="Genomic_DNA"/>
</dbReference>
<dbReference type="EMBL" id="CAJPEX010002932">
    <property type="protein sequence ID" value="CAG0921668.1"/>
    <property type="molecule type" value="Genomic_DNA"/>
</dbReference>